<dbReference type="GO" id="GO:0006355">
    <property type="term" value="P:regulation of DNA-templated transcription"/>
    <property type="evidence" value="ECO:0007669"/>
    <property type="project" value="InterPro"/>
</dbReference>
<gene>
    <name evidence="4" type="ORF">BFP71_15325</name>
</gene>
<feature type="domain" description="Two component regulator three Y" evidence="3">
    <location>
        <begin position="674"/>
        <end position="735"/>
    </location>
</feature>
<dbReference type="EMBL" id="MDGQ01000005">
    <property type="protein sequence ID" value="OEK05609.1"/>
    <property type="molecule type" value="Genomic_DNA"/>
</dbReference>
<accession>A0A1E5T2L2</accession>
<reference evidence="4 5" key="1">
    <citation type="submission" date="2016-08" db="EMBL/GenBank/DDBJ databases">
        <title>Draft genome of Fabibacter sp. strain SK-8.</title>
        <authorList>
            <person name="Wong S.-K."/>
            <person name="Hamasaki K."/>
            <person name="Yoshizawa S."/>
        </authorList>
    </citation>
    <scope>NUCLEOTIDE SEQUENCE [LARGE SCALE GENOMIC DNA]</scope>
    <source>
        <strain evidence="4 5">SK-8</strain>
    </source>
</reference>
<dbReference type="InterPro" id="IPR011047">
    <property type="entry name" value="Quinoprotein_ADH-like_sf"/>
</dbReference>
<dbReference type="InterPro" id="IPR016032">
    <property type="entry name" value="Sig_transdc_resp-reg_C-effctor"/>
</dbReference>
<comment type="caution">
    <text evidence="4">The sequence shown here is derived from an EMBL/GenBank/DDBJ whole genome shotgun (WGS) entry which is preliminary data.</text>
</comment>
<feature type="transmembrane region" description="Helical" evidence="2">
    <location>
        <begin position="743"/>
        <end position="761"/>
    </location>
</feature>
<dbReference type="SUPFAM" id="SSF63825">
    <property type="entry name" value="YWTD domain"/>
    <property type="match status" value="1"/>
</dbReference>
<dbReference type="InterPro" id="IPR015943">
    <property type="entry name" value="WD40/YVTN_repeat-like_dom_sf"/>
</dbReference>
<evidence type="ECO:0000313" key="5">
    <source>
        <dbReference type="Proteomes" id="UP000095552"/>
    </source>
</evidence>
<dbReference type="SUPFAM" id="SSF46894">
    <property type="entry name" value="C-terminal effector domain of the bipartite response regulators"/>
    <property type="match status" value="1"/>
</dbReference>
<keyword evidence="5" id="KW-1185">Reference proteome</keyword>
<dbReference type="InterPro" id="IPR036388">
    <property type="entry name" value="WH-like_DNA-bd_sf"/>
</dbReference>
<keyword evidence="1" id="KW-0175">Coiled coil</keyword>
<protein>
    <recommendedName>
        <fullName evidence="3">Two component regulator three Y domain-containing protein</fullName>
    </recommendedName>
</protein>
<organism evidence="4 5">
    <name type="scientific">Roseivirga misakiensis</name>
    <dbReference type="NCBI Taxonomy" id="1563681"/>
    <lineage>
        <taxon>Bacteria</taxon>
        <taxon>Pseudomonadati</taxon>
        <taxon>Bacteroidota</taxon>
        <taxon>Cytophagia</taxon>
        <taxon>Cytophagales</taxon>
        <taxon>Roseivirgaceae</taxon>
        <taxon>Roseivirga</taxon>
    </lineage>
</organism>
<proteinExistence type="predicted"/>
<name>A0A1E5T2L2_9BACT</name>
<keyword evidence="2" id="KW-0472">Membrane</keyword>
<keyword evidence="2" id="KW-0812">Transmembrane</keyword>
<feature type="coiled-coil region" evidence="1">
    <location>
        <begin position="827"/>
        <end position="854"/>
    </location>
</feature>
<sequence>MQRIIGVTFLLLGLLTQSYGQVNTVEGIPFIQNYGPDTYLGGIQNWSIVQHQNGLLYVANNLGLLEYDGHSWRNYAVKNRTKVRSIHIADDGRIYVGSQRDFGYFSPDQRGQLSYTSLADSLSSSLRDFDETWKIYGMGDNVYFCTFSEIFIYNGSTIKAITSDFPLEISFLFEGVLLTQEWGKGLSKLSNSTLELLEGGAFFKDKRISNVFRYNDDQWLISTFSEGLFTYSNGVITPMKVSKSLDLSQLIVNYATRLSSGLIGLGTQNGGLIVINQSGELIYQFDQSSGLKDRTVNFIYEDLQGNLWLTLNNGISRVDLNSAFSRIDDRFSLSGSGYTALKSASGLFLGTNNGLYQFNSKTGKYNLVPGTSGQVYSIQEVKDRLFVGHHNGPMEIVNGRAKLLFPEKGSWVFKPLPSDPDILLQGTYLGINKFNTETNRFDKIPGFEESSRVMEFDGNDLWVTQGYKGAFRLSFSPDGNEIQNVKLYNSENGFPSDLLINVYKIDNQLIFTSDSGFYQFDAATDRFTSLKPLDELVGADASIVDMEADDKGNIYFIERNKLGVLKPKGNFSYELTTKTFNKVKNLWNDDLGNITVLDEENILIGAKEGFIHYSPKKDQLKQNNFNVLLREVKNEGVNDSILNYGHPFNQEIGTPSLFSYRQNSFQFSFAAPHFESDGQVAYQYKLENFQEEWSEWSATNFKEYTNLREGRYKFSVRAKNIFDQVTSETSYEFKINPPIHRTTFAYALYGVTAFILIFSGFKTVEVKHKRKTQAIEDSKNEEIQQRDSKIQDITKKSEDEIFRLRNEKLQTEVGLKSQALTSSAMHLIQKNQLLNQIKNTLKNINKEQEDKQLVKELGRIVRSIDKDLSTGTQWDQFQANFDQVHGNFITRLKEAYPGLTPQELRFSAYIRMNLSTKEIANLLNISVRGVEIGRYRVRKKLELKRENNLSDFILRF</sequence>
<dbReference type="Gene3D" id="1.10.10.10">
    <property type="entry name" value="Winged helix-like DNA-binding domain superfamily/Winged helix DNA-binding domain"/>
    <property type="match status" value="1"/>
</dbReference>
<dbReference type="InterPro" id="IPR011123">
    <property type="entry name" value="Y_Y_Y"/>
</dbReference>
<dbReference type="SUPFAM" id="SSF50998">
    <property type="entry name" value="Quinoprotein alcohol dehydrogenase-like"/>
    <property type="match status" value="1"/>
</dbReference>
<dbReference type="Gene3D" id="2.130.10.10">
    <property type="entry name" value="YVTN repeat-like/Quinoprotein amine dehydrogenase"/>
    <property type="match status" value="2"/>
</dbReference>
<dbReference type="InterPro" id="IPR013783">
    <property type="entry name" value="Ig-like_fold"/>
</dbReference>
<dbReference type="GO" id="GO:0003677">
    <property type="term" value="F:DNA binding"/>
    <property type="evidence" value="ECO:0007669"/>
    <property type="project" value="InterPro"/>
</dbReference>
<keyword evidence="2" id="KW-1133">Transmembrane helix</keyword>
<dbReference type="Proteomes" id="UP000095552">
    <property type="component" value="Unassembled WGS sequence"/>
</dbReference>
<dbReference type="Pfam" id="PF07495">
    <property type="entry name" value="Y_Y_Y"/>
    <property type="match status" value="1"/>
</dbReference>
<dbReference type="Gene3D" id="2.60.40.10">
    <property type="entry name" value="Immunoglobulins"/>
    <property type="match status" value="1"/>
</dbReference>
<evidence type="ECO:0000259" key="3">
    <source>
        <dbReference type="Pfam" id="PF07495"/>
    </source>
</evidence>
<dbReference type="STRING" id="1563681.BFP71_15325"/>
<evidence type="ECO:0000256" key="1">
    <source>
        <dbReference type="SAM" id="Coils"/>
    </source>
</evidence>
<evidence type="ECO:0000256" key="2">
    <source>
        <dbReference type="SAM" id="Phobius"/>
    </source>
</evidence>
<evidence type="ECO:0000313" key="4">
    <source>
        <dbReference type="EMBL" id="OEK05609.1"/>
    </source>
</evidence>
<dbReference type="AlphaFoldDB" id="A0A1E5T2L2"/>